<evidence type="ECO:0000256" key="1">
    <source>
        <dbReference type="ARBA" id="ARBA00023015"/>
    </source>
</evidence>
<dbReference type="InterPro" id="IPR011991">
    <property type="entry name" value="ArsR-like_HTH"/>
</dbReference>
<keyword evidence="3" id="KW-0804">Transcription</keyword>
<dbReference type="SUPFAM" id="SSF46785">
    <property type="entry name" value="Winged helix' DNA-binding domain"/>
    <property type="match status" value="1"/>
</dbReference>
<dbReference type="InterPro" id="IPR036390">
    <property type="entry name" value="WH_DNA-bd_sf"/>
</dbReference>
<dbReference type="Gene3D" id="3.30.70.920">
    <property type="match status" value="1"/>
</dbReference>
<dbReference type="PROSITE" id="PS50956">
    <property type="entry name" value="HTH_ASNC_2"/>
    <property type="match status" value="1"/>
</dbReference>
<accession>A0ABU5E457</accession>
<dbReference type="InterPro" id="IPR000485">
    <property type="entry name" value="AsnC-type_HTH_dom"/>
</dbReference>
<evidence type="ECO:0000256" key="2">
    <source>
        <dbReference type="ARBA" id="ARBA00023125"/>
    </source>
</evidence>
<dbReference type="Gene3D" id="1.10.10.10">
    <property type="entry name" value="Winged helix-like DNA-binding domain superfamily/Winged helix DNA-binding domain"/>
    <property type="match status" value="1"/>
</dbReference>
<dbReference type="EMBL" id="JAXCLX010000004">
    <property type="protein sequence ID" value="MDY0874087.1"/>
    <property type="molecule type" value="Genomic_DNA"/>
</dbReference>
<protein>
    <submittedName>
        <fullName evidence="5">Lrp/AsnC family transcriptional regulator</fullName>
    </submittedName>
</protein>
<evidence type="ECO:0000256" key="3">
    <source>
        <dbReference type="ARBA" id="ARBA00023163"/>
    </source>
</evidence>
<dbReference type="RefSeq" id="WP_320502562.1">
    <property type="nucleotide sequence ID" value="NZ_JAXCLX010000004.1"/>
</dbReference>
<dbReference type="Proteomes" id="UP001271769">
    <property type="component" value="Unassembled WGS sequence"/>
</dbReference>
<organism evidence="5 6">
    <name type="scientific">Dongia rigui</name>
    <dbReference type="NCBI Taxonomy" id="940149"/>
    <lineage>
        <taxon>Bacteria</taxon>
        <taxon>Pseudomonadati</taxon>
        <taxon>Pseudomonadota</taxon>
        <taxon>Alphaproteobacteria</taxon>
        <taxon>Rhodospirillales</taxon>
        <taxon>Dongiaceae</taxon>
        <taxon>Dongia</taxon>
    </lineage>
</organism>
<sequence length="154" mass="16901">MSELDSIDLKMLRILQREGRIATTDLADQVGLSATPCARRLKRLEDDGYIRGYRAVLDPKRVGCGLQAFINIRLGDHAEKTVAAFQSALLRRQDVVAVYAITGSSDFLIHVMAADLDALSEFTTRTLLRMPGIRDTQSSIVLSVLKAETAVPLA</sequence>
<evidence type="ECO:0000313" key="5">
    <source>
        <dbReference type="EMBL" id="MDY0874087.1"/>
    </source>
</evidence>
<keyword evidence="2" id="KW-0238">DNA-binding</keyword>
<dbReference type="Pfam" id="PF13412">
    <property type="entry name" value="HTH_24"/>
    <property type="match status" value="1"/>
</dbReference>
<gene>
    <name evidence="5" type="ORF">SMD31_19250</name>
</gene>
<proteinExistence type="predicted"/>
<evidence type="ECO:0000313" key="6">
    <source>
        <dbReference type="Proteomes" id="UP001271769"/>
    </source>
</evidence>
<dbReference type="InterPro" id="IPR011008">
    <property type="entry name" value="Dimeric_a/b-barrel"/>
</dbReference>
<dbReference type="SUPFAM" id="SSF54909">
    <property type="entry name" value="Dimeric alpha+beta barrel"/>
    <property type="match status" value="1"/>
</dbReference>
<name>A0ABU5E457_9PROT</name>
<dbReference type="InterPro" id="IPR019888">
    <property type="entry name" value="Tscrpt_reg_AsnC-like"/>
</dbReference>
<feature type="domain" description="HTH asnC-type" evidence="4">
    <location>
        <begin position="4"/>
        <end position="67"/>
    </location>
</feature>
<dbReference type="PRINTS" id="PR00033">
    <property type="entry name" value="HTHASNC"/>
</dbReference>
<keyword evidence="6" id="KW-1185">Reference proteome</keyword>
<dbReference type="PROSITE" id="PS00519">
    <property type="entry name" value="HTH_ASNC_1"/>
    <property type="match status" value="1"/>
</dbReference>
<dbReference type="SMART" id="SM00344">
    <property type="entry name" value="HTH_ASNC"/>
    <property type="match status" value="1"/>
</dbReference>
<dbReference type="PANTHER" id="PTHR30154">
    <property type="entry name" value="LEUCINE-RESPONSIVE REGULATORY PROTEIN"/>
    <property type="match status" value="1"/>
</dbReference>
<dbReference type="Pfam" id="PF01037">
    <property type="entry name" value="AsnC_trans_reg"/>
    <property type="match status" value="1"/>
</dbReference>
<comment type="caution">
    <text evidence="5">The sequence shown here is derived from an EMBL/GenBank/DDBJ whole genome shotgun (WGS) entry which is preliminary data.</text>
</comment>
<dbReference type="InterPro" id="IPR036388">
    <property type="entry name" value="WH-like_DNA-bd_sf"/>
</dbReference>
<dbReference type="CDD" id="cd00090">
    <property type="entry name" value="HTH_ARSR"/>
    <property type="match status" value="1"/>
</dbReference>
<dbReference type="PANTHER" id="PTHR30154:SF46">
    <property type="entry name" value="TRANSCRIPTIONAL REGULATORY PROTEIN"/>
    <property type="match status" value="1"/>
</dbReference>
<keyword evidence="1" id="KW-0805">Transcription regulation</keyword>
<dbReference type="InterPro" id="IPR019885">
    <property type="entry name" value="Tscrpt_reg_HTH_AsnC-type_CS"/>
</dbReference>
<dbReference type="InterPro" id="IPR019887">
    <property type="entry name" value="Tscrpt_reg_AsnC/Lrp_C"/>
</dbReference>
<reference evidence="5 6" key="1">
    <citation type="journal article" date="2013" name="Antonie Van Leeuwenhoek">
        <title>Dongia rigui sp. nov., isolated from freshwater of a large wetland in Korea.</title>
        <authorList>
            <person name="Baik K.S."/>
            <person name="Hwang Y.M."/>
            <person name="Choi J.S."/>
            <person name="Kwon J."/>
            <person name="Seong C.N."/>
        </authorList>
    </citation>
    <scope>NUCLEOTIDE SEQUENCE [LARGE SCALE GENOMIC DNA]</scope>
    <source>
        <strain evidence="5 6">04SU4-P</strain>
    </source>
</reference>
<evidence type="ECO:0000259" key="4">
    <source>
        <dbReference type="PROSITE" id="PS50956"/>
    </source>
</evidence>